<name>A0A5S9N4C7_9GAMM</name>
<keyword evidence="1" id="KW-0472">Membrane</keyword>
<dbReference type="OrthoDB" id="9792788at2"/>
<evidence type="ECO:0008006" key="4">
    <source>
        <dbReference type="Google" id="ProtNLM"/>
    </source>
</evidence>
<sequence>MRLLFPLFLIIPVIEMILLIKVGEWIGVMPTIILVFSTAIIGVTLLRRQGLSTLLRANKKMEQGQVPAEEMVEGMLLAIGGVMLIVPGFFTDFLGLLCLVPLTRRALARRCIKNGIFVQPGMSGSFTSTTSSFRRADEDIIDGEFRRDDQDQIEKNN</sequence>
<protein>
    <recommendedName>
        <fullName evidence="4">Membrane protein FxsA</fullName>
    </recommendedName>
</protein>
<accession>A0A5S9N4C7</accession>
<dbReference type="Proteomes" id="UP000441399">
    <property type="component" value="Unassembled WGS sequence"/>
</dbReference>
<keyword evidence="3" id="KW-1185">Reference proteome</keyword>
<dbReference type="PANTHER" id="PTHR35335:SF1">
    <property type="entry name" value="UPF0716 PROTEIN FXSA"/>
    <property type="match status" value="1"/>
</dbReference>
<dbReference type="InterPro" id="IPR007313">
    <property type="entry name" value="FxsA"/>
</dbReference>
<gene>
    <name evidence="2" type="ORF">OPDIPICF_00554</name>
</gene>
<feature type="transmembrane region" description="Helical" evidence="1">
    <location>
        <begin position="26"/>
        <end position="46"/>
    </location>
</feature>
<dbReference type="PANTHER" id="PTHR35335">
    <property type="entry name" value="UPF0716 PROTEIN FXSA"/>
    <property type="match status" value="1"/>
</dbReference>
<proteinExistence type="predicted"/>
<evidence type="ECO:0000313" key="2">
    <source>
        <dbReference type="EMBL" id="CAA0083588.1"/>
    </source>
</evidence>
<dbReference type="NCBIfam" id="NF008528">
    <property type="entry name" value="PRK11463.1-2"/>
    <property type="match status" value="1"/>
</dbReference>
<feature type="transmembrane region" description="Helical" evidence="1">
    <location>
        <begin position="75"/>
        <end position="102"/>
    </location>
</feature>
<dbReference type="Pfam" id="PF04186">
    <property type="entry name" value="FxsA"/>
    <property type="match status" value="1"/>
</dbReference>
<organism evidence="2 3">
    <name type="scientific">BD1-7 clade bacterium</name>
    <dbReference type="NCBI Taxonomy" id="2029982"/>
    <lineage>
        <taxon>Bacteria</taxon>
        <taxon>Pseudomonadati</taxon>
        <taxon>Pseudomonadota</taxon>
        <taxon>Gammaproteobacteria</taxon>
        <taxon>Cellvibrionales</taxon>
        <taxon>Spongiibacteraceae</taxon>
        <taxon>BD1-7 clade</taxon>
    </lineage>
</organism>
<evidence type="ECO:0000256" key="1">
    <source>
        <dbReference type="SAM" id="Phobius"/>
    </source>
</evidence>
<dbReference type="GO" id="GO:0016020">
    <property type="term" value="C:membrane"/>
    <property type="evidence" value="ECO:0007669"/>
    <property type="project" value="InterPro"/>
</dbReference>
<keyword evidence="1" id="KW-0812">Transmembrane</keyword>
<dbReference type="AlphaFoldDB" id="A0A5S9N4C7"/>
<keyword evidence="1" id="KW-1133">Transmembrane helix</keyword>
<evidence type="ECO:0000313" key="3">
    <source>
        <dbReference type="Proteomes" id="UP000441399"/>
    </source>
</evidence>
<dbReference type="EMBL" id="CACSIO010000001">
    <property type="protein sequence ID" value="CAA0083588.1"/>
    <property type="molecule type" value="Genomic_DNA"/>
</dbReference>
<reference evidence="2 3" key="1">
    <citation type="submission" date="2019-11" db="EMBL/GenBank/DDBJ databases">
        <authorList>
            <person name="Holert J."/>
        </authorList>
    </citation>
    <scope>NUCLEOTIDE SEQUENCE [LARGE SCALE GENOMIC DNA]</scope>
    <source>
        <strain evidence="2">SB11_3</strain>
    </source>
</reference>